<dbReference type="InterPro" id="IPR002110">
    <property type="entry name" value="Ankyrin_rpt"/>
</dbReference>
<feature type="non-terminal residue" evidence="6">
    <location>
        <position position="1"/>
    </location>
</feature>
<feature type="compositionally biased region" description="Low complexity" evidence="5">
    <location>
        <begin position="51"/>
        <end position="66"/>
    </location>
</feature>
<keyword evidence="1" id="KW-0677">Repeat</keyword>
<dbReference type="PANTHER" id="PTHR24171">
    <property type="entry name" value="ANKYRIN REPEAT DOMAIN-CONTAINING PROTEIN 39-RELATED"/>
    <property type="match status" value="1"/>
</dbReference>
<keyword evidence="2 3" id="KW-0040">ANK repeat</keyword>
<keyword evidence="7" id="KW-1185">Reference proteome</keyword>
<dbReference type="PROSITE" id="PS50088">
    <property type="entry name" value="ANK_REPEAT"/>
    <property type="match status" value="2"/>
</dbReference>
<evidence type="ECO:0000256" key="2">
    <source>
        <dbReference type="ARBA" id="ARBA00023043"/>
    </source>
</evidence>
<dbReference type="Gene3D" id="3.40.50.300">
    <property type="entry name" value="P-loop containing nucleotide triphosphate hydrolases"/>
    <property type="match status" value="1"/>
</dbReference>
<evidence type="ECO:0000313" key="7">
    <source>
        <dbReference type="Proteomes" id="UP000215902"/>
    </source>
</evidence>
<evidence type="ECO:0000256" key="3">
    <source>
        <dbReference type="PROSITE-ProRule" id="PRU00023"/>
    </source>
</evidence>
<protein>
    <submittedName>
        <fullName evidence="6">Uncharacterized protein</fullName>
    </submittedName>
</protein>
<dbReference type="PROSITE" id="PS50297">
    <property type="entry name" value="ANK_REP_REGION"/>
    <property type="match status" value="2"/>
</dbReference>
<dbReference type="OrthoDB" id="426293at2759"/>
<evidence type="ECO:0000256" key="1">
    <source>
        <dbReference type="ARBA" id="ARBA00022737"/>
    </source>
</evidence>
<sequence>PAKPAASGTRGGRGGGAAAPAAAARGARPAATRGRGGASGAARGGGGSRGGTAAKQPQKAKPQPAKSVADPRQSKAALTIQCWYRRLLAARKLAALRAARQDYERQMERLEKEAFVAVVRMQQAAAERQRAKEEEERKRRAEQLRRRKRMLEAAFNGETEEMESLLREQESLDSQAGLSRDDPIGRALRNRHQLELLDCEDANGNSPLSEAASGGDPESVGFLLQRGADPNRRGQFGRTPLYRASFAGHLAACEQLLGAGADPRIYAEDAQTARDVAAIKEVRELLDSWDIGQTDQLLGKIEKAKAARRQEERKRQEAEMASLDAQVEAAERESATAELRLRQAHCDLEKRIHEHDLAAGEGRTDVAPATLASVHDAEAELELAKAGQERARDRLSMLRLQRREKAAENQEGKSAGDESRPGIRANVRELDDILLRDVGNRIQDSNRWPLLVDPSGMACTFLRYRDTNYANALNPADMEVNKLRMAVMGALRFGKPFVLDLMDLDHLLDSSCAVRFGEICPNLLQMLIDKSILKDANWRRLVRPGDSAEYGENRAWRLEHFRFMVVTKNSLPDPKYLDQFLPVWVVSPS</sequence>
<evidence type="ECO:0000256" key="4">
    <source>
        <dbReference type="SAM" id="Coils"/>
    </source>
</evidence>
<comment type="caution">
    <text evidence="6">The sequence shown here is derived from an EMBL/GenBank/DDBJ whole genome shotgun (WGS) entry which is preliminary data.</text>
</comment>
<dbReference type="STRING" id="282301.A0A267E3X6"/>
<evidence type="ECO:0000313" key="6">
    <source>
        <dbReference type="EMBL" id="PAA55634.1"/>
    </source>
</evidence>
<dbReference type="Pfam" id="PF12796">
    <property type="entry name" value="Ank_2"/>
    <property type="match status" value="1"/>
</dbReference>
<dbReference type="SUPFAM" id="SSF48403">
    <property type="entry name" value="Ankyrin repeat"/>
    <property type="match status" value="1"/>
</dbReference>
<dbReference type="Gene3D" id="1.25.40.20">
    <property type="entry name" value="Ankyrin repeat-containing domain"/>
    <property type="match status" value="1"/>
</dbReference>
<feature type="compositionally biased region" description="Low complexity" evidence="5">
    <location>
        <begin position="18"/>
        <end position="33"/>
    </location>
</feature>
<dbReference type="AlphaFoldDB" id="A0A267E3X6"/>
<feature type="coiled-coil region" evidence="4">
    <location>
        <begin position="294"/>
        <end position="347"/>
    </location>
</feature>
<feature type="compositionally biased region" description="Gly residues" evidence="5">
    <location>
        <begin position="34"/>
        <end position="50"/>
    </location>
</feature>
<organism evidence="6 7">
    <name type="scientific">Macrostomum lignano</name>
    <dbReference type="NCBI Taxonomy" id="282301"/>
    <lineage>
        <taxon>Eukaryota</taxon>
        <taxon>Metazoa</taxon>
        <taxon>Spiralia</taxon>
        <taxon>Lophotrochozoa</taxon>
        <taxon>Platyhelminthes</taxon>
        <taxon>Rhabditophora</taxon>
        <taxon>Macrostomorpha</taxon>
        <taxon>Macrostomida</taxon>
        <taxon>Macrostomidae</taxon>
        <taxon>Macrostomum</taxon>
    </lineage>
</organism>
<feature type="region of interest" description="Disordered" evidence="5">
    <location>
        <begin position="159"/>
        <end position="183"/>
    </location>
</feature>
<name>A0A267E3X6_9PLAT</name>
<feature type="repeat" description="ANK" evidence="3">
    <location>
        <begin position="236"/>
        <end position="268"/>
    </location>
</feature>
<accession>A0A267E3X6</accession>
<feature type="region of interest" description="Disordered" evidence="5">
    <location>
        <begin position="1"/>
        <end position="74"/>
    </location>
</feature>
<evidence type="ECO:0000256" key="5">
    <source>
        <dbReference type="SAM" id="MobiDB-lite"/>
    </source>
</evidence>
<gene>
    <name evidence="6" type="ORF">BOX15_Mlig013801g1</name>
</gene>
<dbReference type="Proteomes" id="UP000215902">
    <property type="component" value="Unassembled WGS sequence"/>
</dbReference>
<dbReference type="SMART" id="SM00248">
    <property type="entry name" value="ANK"/>
    <property type="match status" value="2"/>
</dbReference>
<feature type="region of interest" description="Disordered" evidence="5">
    <location>
        <begin position="201"/>
        <end position="234"/>
    </location>
</feature>
<keyword evidence="4" id="KW-0175">Coiled coil</keyword>
<dbReference type="InterPro" id="IPR027417">
    <property type="entry name" value="P-loop_NTPase"/>
</dbReference>
<dbReference type="EMBL" id="NIVC01002727">
    <property type="protein sequence ID" value="PAA55634.1"/>
    <property type="molecule type" value="Genomic_DNA"/>
</dbReference>
<dbReference type="InterPro" id="IPR036770">
    <property type="entry name" value="Ankyrin_rpt-contain_sf"/>
</dbReference>
<feature type="region of interest" description="Disordered" evidence="5">
    <location>
        <begin position="403"/>
        <end position="422"/>
    </location>
</feature>
<feature type="repeat" description="ANK" evidence="3">
    <location>
        <begin position="203"/>
        <end position="235"/>
    </location>
</feature>
<reference evidence="6 7" key="1">
    <citation type="submission" date="2017-06" db="EMBL/GenBank/DDBJ databases">
        <title>A platform for efficient transgenesis in Macrostomum lignano, a flatworm model organism for stem cell research.</title>
        <authorList>
            <person name="Berezikov E."/>
        </authorList>
    </citation>
    <scope>NUCLEOTIDE SEQUENCE [LARGE SCALE GENOMIC DNA]</scope>
    <source>
        <strain evidence="6">DV1</strain>
        <tissue evidence="6">Whole organism</tissue>
    </source>
</reference>
<proteinExistence type="predicted"/>